<feature type="transmembrane region" description="Helical" evidence="5">
    <location>
        <begin position="42"/>
        <end position="61"/>
    </location>
</feature>
<evidence type="ECO:0000256" key="1">
    <source>
        <dbReference type="ARBA" id="ARBA00004141"/>
    </source>
</evidence>
<feature type="transmembrane region" description="Helical" evidence="5">
    <location>
        <begin position="96"/>
        <end position="114"/>
    </location>
</feature>
<keyword evidence="3 5" id="KW-1133">Transmembrane helix</keyword>
<feature type="transmembrane region" description="Helical" evidence="5">
    <location>
        <begin position="120"/>
        <end position="139"/>
    </location>
</feature>
<comment type="subcellular location">
    <subcellularLocation>
        <location evidence="1">Membrane</location>
        <topology evidence="1">Multi-pass membrane protein</topology>
    </subcellularLocation>
</comment>
<feature type="transmembrane region" description="Helical" evidence="5">
    <location>
        <begin position="67"/>
        <end position="84"/>
    </location>
</feature>
<protein>
    <submittedName>
        <fullName evidence="7">ATP synthase subunit I</fullName>
    </submittedName>
</protein>
<dbReference type="EMBL" id="JADEVV010000090">
    <property type="protein sequence ID" value="MBE9255757.1"/>
    <property type="molecule type" value="Genomic_DNA"/>
</dbReference>
<keyword evidence="8" id="KW-1185">Reference proteome</keyword>
<name>A0ABR9VWL5_9SYNC</name>
<evidence type="ECO:0000313" key="8">
    <source>
        <dbReference type="Proteomes" id="UP000658720"/>
    </source>
</evidence>
<feature type="domain" description="CGL160/ATPI" evidence="6">
    <location>
        <begin position="30"/>
        <end position="136"/>
    </location>
</feature>
<evidence type="ECO:0000256" key="4">
    <source>
        <dbReference type="ARBA" id="ARBA00023136"/>
    </source>
</evidence>
<keyword evidence="2 5" id="KW-0812">Transmembrane</keyword>
<organism evidence="7 8">
    <name type="scientific">Synechocystis salina LEGE 00031</name>
    <dbReference type="NCBI Taxonomy" id="1828736"/>
    <lineage>
        <taxon>Bacteria</taxon>
        <taxon>Bacillati</taxon>
        <taxon>Cyanobacteriota</taxon>
        <taxon>Cyanophyceae</taxon>
        <taxon>Synechococcales</taxon>
        <taxon>Merismopediaceae</taxon>
        <taxon>Synechocystis</taxon>
    </lineage>
</organism>
<evidence type="ECO:0000256" key="5">
    <source>
        <dbReference type="SAM" id="Phobius"/>
    </source>
</evidence>
<comment type="caution">
    <text evidence="7">The sequence shown here is derived from an EMBL/GenBank/DDBJ whole genome shotgun (WGS) entry which is preliminary data.</text>
</comment>
<reference evidence="7 8" key="1">
    <citation type="submission" date="2020-10" db="EMBL/GenBank/DDBJ databases">
        <authorList>
            <person name="Castelo-Branco R."/>
            <person name="Eusebio N."/>
            <person name="Adriana R."/>
            <person name="Vieira A."/>
            <person name="Brugerolle De Fraissinette N."/>
            <person name="Rezende De Castro R."/>
            <person name="Schneider M.P."/>
            <person name="Vasconcelos V."/>
            <person name="Leao P.N."/>
        </authorList>
    </citation>
    <scope>NUCLEOTIDE SEQUENCE [LARGE SCALE GENOMIC DNA]</scope>
    <source>
        <strain evidence="7 8">LEGE 00031</strain>
    </source>
</reference>
<gene>
    <name evidence="7" type="ORF">IQ217_18365</name>
</gene>
<dbReference type="Proteomes" id="UP000658720">
    <property type="component" value="Unassembled WGS sequence"/>
</dbReference>
<evidence type="ECO:0000259" key="6">
    <source>
        <dbReference type="Pfam" id="PF24763"/>
    </source>
</evidence>
<sequence>MTPPTPSSEGQNFPSAPAPKLMEAETVVDNGMADFYRLQRQLLTWTLVATAIIFVCVVWAYSLNIALNYLLGALVGLIYLKLLAKDVERIGTQSGRAGVKGLAVFVGLIIIATQRESLEVLPIFLGFLTYKAAIIFYMLQSVFTPTAD</sequence>
<proteinExistence type="predicted"/>
<keyword evidence="4 5" id="KW-0472">Membrane</keyword>
<accession>A0ABR9VWL5</accession>
<evidence type="ECO:0000256" key="3">
    <source>
        <dbReference type="ARBA" id="ARBA00022989"/>
    </source>
</evidence>
<evidence type="ECO:0000256" key="2">
    <source>
        <dbReference type="ARBA" id="ARBA00022692"/>
    </source>
</evidence>
<dbReference type="InterPro" id="IPR056309">
    <property type="entry name" value="CGL160/ATPI_dom"/>
</dbReference>
<dbReference type="Pfam" id="PF24763">
    <property type="entry name" value="CGL160_C"/>
    <property type="match status" value="1"/>
</dbReference>
<evidence type="ECO:0000313" key="7">
    <source>
        <dbReference type="EMBL" id="MBE9255757.1"/>
    </source>
</evidence>